<sequence>MVSKSKGKVNVKATEDEHMDMDQREHEDTENISISAHGRTPASRKQARASVALASQANTGATAPKCKGRLPKLAQRVEMTDAGAHKLIMYAVRTPPSGLRSFATPEFGKKKPTPLRMKKAADNSIPVIDLSFESSSDAENALALKHVKVKSQLQKNNERHHRKGQEKGEEVPSRIANSHEDVN</sequence>
<proteinExistence type="predicted"/>
<name>A0A165EFQ6_9APHY</name>
<evidence type="ECO:0000313" key="3">
    <source>
        <dbReference type="Proteomes" id="UP000076871"/>
    </source>
</evidence>
<dbReference type="AlphaFoldDB" id="A0A165EFQ6"/>
<dbReference type="Proteomes" id="UP000076871">
    <property type="component" value="Unassembled WGS sequence"/>
</dbReference>
<feature type="compositionally biased region" description="Basic and acidic residues" evidence="1">
    <location>
        <begin position="13"/>
        <end position="29"/>
    </location>
</feature>
<feature type="region of interest" description="Disordered" evidence="1">
    <location>
        <begin position="1"/>
        <end position="67"/>
    </location>
</feature>
<dbReference type="EMBL" id="KV427621">
    <property type="protein sequence ID" value="KZT06965.1"/>
    <property type="molecule type" value="Genomic_DNA"/>
</dbReference>
<feature type="region of interest" description="Disordered" evidence="1">
    <location>
        <begin position="150"/>
        <end position="183"/>
    </location>
</feature>
<feature type="compositionally biased region" description="Basic and acidic residues" evidence="1">
    <location>
        <begin position="165"/>
        <end position="183"/>
    </location>
</feature>
<reference evidence="2 3" key="1">
    <citation type="journal article" date="2016" name="Mol. Biol. Evol.">
        <title>Comparative Genomics of Early-Diverging Mushroom-Forming Fungi Provides Insights into the Origins of Lignocellulose Decay Capabilities.</title>
        <authorList>
            <person name="Nagy L.G."/>
            <person name="Riley R."/>
            <person name="Tritt A."/>
            <person name="Adam C."/>
            <person name="Daum C."/>
            <person name="Floudas D."/>
            <person name="Sun H."/>
            <person name="Yadav J.S."/>
            <person name="Pangilinan J."/>
            <person name="Larsson K.H."/>
            <person name="Matsuura K."/>
            <person name="Barry K."/>
            <person name="Labutti K."/>
            <person name="Kuo R."/>
            <person name="Ohm R.A."/>
            <person name="Bhattacharya S.S."/>
            <person name="Shirouzu T."/>
            <person name="Yoshinaga Y."/>
            <person name="Martin F.M."/>
            <person name="Grigoriev I.V."/>
            <person name="Hibbett D.S."/>
        </authorList>
    </citation>
    <scope>NUCLEOTIDE SEQUENCE [LARGE SCALE GENOMIC DNA]</scope>
    <source>
        <strain evidence="2 3">93-53</strain>
    </source>
</reference>
<evidence type="ECO:0000256" key="1">
    <source>
        <dbReference type="SAM" id="MobiDB-lite"/>
    </source>
</evidence>
<organism evidence="2 3">
    <name type="scientific">Laetiporus sulphureus 93-53</name>
    <dbReference type="NCBI Taxonomy" id="1314785"/>
    <lineage>
        <taxon>Eukaryota</taxon>
        <taxon>Fungi</taxon>
        <taxon>Dikarya</taxon>
        <taxon>Basidiomycota</taxon>
        <taxon>Agaricomycotina</taxon>
        <taxon>Agaricomycetes</taxon>
        <taxon>Polyporales</taxon>
        <taxon>Laetiporus</taxon>
    </lineage>
</organism>
<gene>
    <name evidence="2" type="ORF">LAESUDRAFT_758782</name>
</gene>
<feature type="region of interest" description="Disordered" evidence="1">
    <location>
        <begin position="98"/>
        <end position="119"/>
    </location>
</feature>
<dbReference type="RefSeq" id="XP_040764705.1">
    <property type="nucleotide sequence ID" value="XM_040912497.1"/>
</dbReference>
<evidence type="ECO:0000313" key="2">
    <source>
        <dbReference type="EMBL" id="KZT06965.1"/>
    </source>
</evidence>
<keyword evidence="3" id="KW-1185">Reference proteome</keyword>
<dbReference type="GeneID" id="63829525"/>
<accession>A0A165EFQ6</accession>
<dbReference type="InParanoid" id="A0A165EFQ6"/>
<protein>
    <submittedName>
        <fullName evidence="2">Uncharacterized protein</fullName>
    </submittedName>
</protein>